<gene>
    <name evidence="4" type="ORF">C0Q70_06779</name>
</gene>
<organism evidence="4 5">
    <name type="scientific">Pomacea canaliculata</name>
    <name type="common">Golden apple snail</name>
    <dbReference type="NCBI Taxonomy" id="400727"/>
    <lineage>
        <taxon>Eukaryota</taxon>
        <taxon>Metazoa</taxon>
        <taxon>Spiralia</taxon>
        <taxon>Lophotrochozoa</taxon>
        <taxon>Mollusca</taxon>
        <taxon>Gastropoda</taxon>
        <taxon>Caenogastropoda</taxon>
        <taxon>Architaenioglossa</taxon>
        <taxon>Ampullarioidea</taxon>
        <taxon>Ampullariidae</taxon>
        <taxon>Pomacea</taxon>
    </lineage>
</organism>
<comment type="similarity">
    <text evidence="1">Belongs to the MTFP1 family.</text>
</comment>
<dbReference type="Proteomes" id="UP000245119">
    <property type="component" value="Linkage Group LG4"/>
</dbReference>
<dbReference type="GO" id="GO:0005739">
    <property type="term" value="C:mitochondrion"/>
    <property type="evidence" value="ECO:0007669"/>
    <property type="project" value="TreeGrafter"/>
</dbReference>
<dbReference type="EMBL" id="PZQS01000004">
    <property type="protein sequence ID" value="PVD31367.1"/>
    <property type="molecule type" value="Genomic_DNA"/>
</dbReference>
<dbReference type="AlphaFoldDB" id="A0A2T7PD78"/>
<dbReference type="PANTHER" id="PTHR11001">
    <property type="entry name" value="MITOCHONDRIAL FISSION PROCESS PROTEIN 1"/>
    <property type="match status" value="1"/>
</dbReference>
<evidence type="ECO:0000256" key="1">
    <source>
        <dbReference type="ARBA" id="ARBA00009224"/>
    </source>
</evidence>
<name>A0A2T7PD78_POMCA</name>
<dbReference type="OrthoDB" id="424969at2759"/>
<dbReference type="STRING" id="400727.A0A2T7PD78"/>
<protein>
    <recommendedName>
        <fullName evidence="2">Mitochondrial fission process protein 1</fullName>
    </recommendedName>
    <alternativeName>
        <fullName evidence="3">Mitochondrial 18 kDa protein</fullName>
    </alternativeName>
</protein>
<accession>A0A2T7PD78</accession>
<dbReference type="Pfam" id="PF10558">
    <property type="entry name" value="MTP18"/>
    <property type="match status" value="2"/>
</dbReference>
<evidence type="ECO:0000313" key="5">
    <source>
        <dbReference type="Proteomes" id="UP000245119"/>
    </source>
</evidence>
<dbReference type="GO" id="GO:0000266">
    <property type="term" value="P:mitochondrial fission"/>
    <property type="evidence" value="ECO:0007669"/>
    <property type="project" value="TreeGrafter"/>
</dbReference>
<reference evidence="4 5" key="1">
    <citation type="submission" date="2018-04" db="EMBL/GenBank/DDBJ databases">
        <title>The genome of golden apple snail Pomacea canaliculata provides insight into stress tolerance and invasive adaptation.</title>
        <authorList>
            <person name="Liu C."/>
            <person name="Liu B."/>
            <person name="Ren Y."/>
            <person name="Zhang Y."/>
            <person name="Wang H."/>
            <person name="Li S."/>
            <person name="Jiang F."/>
            <person name="Yin L."/>
            <person name="Zhang G."/>
            <person name="Qian W."/>
            <person name="Fan W."/>
        </authorList>
    </citation>
    <scope>NUCLEOTIDE SEQUENCE [LARGE SCALE GENOMIC DNA]</scope>
    <source>
        <strain evidence="4">SZHN2017</strain>
        <tissue evidence="4">Muscle</tissue>
    </source>
</reference>
<dbReference type="InterPro" id="IPR019560">
    <property type="entry name" value="Mitochondrial_18_kDa_protein"/>
</dbReference>
<proteinExistence type="inferred from homology"/>
<evidence type="ECO:0000256" key="2">
    <source>
        <dbReference type="ARBA" id="ARBA00017835"/>
    </source>
</evidence>
<comment type="caution">
    <text evidence="4">The sequence shown here is derived from an EMBL/GenBank/DDBJ whole genome shotgun (WGS) entry which is preliminary data.</text>
</comment>
<evidence type="ECO:0000256" key="3">
    <source>
        <dbReference type="ARBA" id="ARBA00029631"/>
    </source>
</evidence>
<sequence length="173" mass="19372">MNSKGPSSEDDYDIFKDSLIRYLGYANEVGEAFRVLVPVSVVRASYGVASGYVLSDAIHKYFKTSQQPIVNPKQGRSAGLAFTDTLVWQALASVIIPGFTINRVCWVTNKLLQSARTLPPMVRKWSTTVVGIGCIPLIVHPIDRSVDYLMDNSLRTWYNYHPRKSTTTKVDEI</sequence>
<keyword evidence="5" id="KW-1185">Reference proteome</keyword>
<dbReference type="OMA" id="DVFTWQM"/>
<evidence type="ECO:0000313" key="4">
    <source>
        <dbReference type="EMBL" id="PVD31367.1"/>
    </source>
</evidence>
<dbReference type="PANTHER" id="PTHR11001:SF2">
    <property type="entry name" value="MITOCHONDRIAL FISSION PROCESS PROTEIN 1"/>
    <property type="match status" value="1"/>
</dbReference>